<dbReference type="InterPro" id="IPR003390">
    <property type="entry name" value="DNA_integrity_scan_DisA_N"/>
</dbReference>
<reference evidence="8" key="1">
    <citation type="submission" date="2018-05" db="EMBL/GenBank/DDBJ databases">
        <authorList>
            <person name="Lanie J.A."/>
            <person name="Ng W.-L."/>
            <person name="Kazmierczak K.M."/>
            <person name="Andrzejewski T.M."/>
            <person name="Davidsen T.M."/>
            <person name="Wayne K.J."/>
            <person name="Tettelin H."/>
            <person name="Glass J.I."/>
            <person name="Rusch D."/>
            <person name="Podicherti R."/>
            <person name="Tsui H.-C.T."/>
            <person name="Winkler M.E."/>
        </authorList>
    </citation>
    <scope>NUCLEOTIDE SEQUENCE</scope>
</reference>
<dbReference type="InterPro" id="IPR050338">
    <property type="entry name" value="DisA"/>
</dbReference>
<keyword evidence="6" id="KW-0812">Transmembrane</keyword>
<name>A0A382GHT9_9ZZZZ</name>
<evidence type="ECO:0000256" key="5">
    <source>
        <dbReference type="ARBA" id="ARBA00022840"/>
    </source>
</evidence>
<keyword evidence="6" id="KW-0472">Membrane</keyword>
<protein>
    <recommendedName>
        <fullName evidence="7">DAC domain-containing protein</fullName>
    </recommendedName>
</protein>
<evidence type="ECO:0000256" key="3">
    <source>
        <dbReference type="ARBA" id="ARBA00022695"/>
    </source>
</evidence>
<dbReference type="GO" id="GO:0005524">
    <property type="term" value="F:ATP binding"/>
    <property type="evidence" value="ECO:0007669"/>
    <property type="project" value="UniProtKB-KW"/>
</dbReference>
<dbReference type="Pfam" id="PF02457">
    <property type="entry name" value="DAC"/>
    <property type="match status" value="1"/>
</dbReference>
<evidence type="ECO:0000256" key="6">
    <source>
        <dbReference type="SAM" id="Phobius"/>
    </source>
</evidence>
<keyword evidence="2" id="KW-0808">Transferase</keyword>
<dbReference type="AlphaFoldDB" id="A0A382GHT9"/>
<feature type="transmembrane region" description="Helical" evidence="6">
    <location>
        <begin position="32"/>
        <end position="48"/>
    </location>
</feature>
<sequence length="170" mass="18668">MRMVWGLVVLGLFGMFSNLVGFQTLDWLLSNVYAYIVIAIIVLFQNEIRRLLTQLGRTAYFRSMRRGADIDPIDEIVTAAVGMGANHHGAIIVFEREMSLSQYAEGGIALDATASYDLFVSIFNPGAPLHDGAVIMRQGRVAAAACFLPLTRNPQLSRELGSRHRAAIGI</sequence>
<evidence type="ECO:0000256" key="4">
    <source>
        <dbReference type="ARBA" id="ARBA00022741"/>
    </source>
</evidence>
<keyword evidence="3" id="KW-0548">Nucleotidyltransferase</keyword>
<feature type="domain" description="DAC" evidence="7">
    <location>
        <begin position="45"/>
        <end position="170"/>
    </location>
</feature>
<dbReference type="GO" id="GO:0004016">
    <property type="term" value="F:adenylate cyclase activity"/>
    <property type="evidence" value="ECO:0007669"/>
    <property type="project" value="TreeGrafter"/>
</dbReference>
<organism evidence="8">
    <name type="scientific">marine metagenome</name>
    <dbReference type="NCBI Taxonomy" id="408172"/>
    <lineage>
        <taxon>unclassified sequences</taxon>
        <taxon>metagenomes</taxon>
        <taxon>ecological metagenomes</taxon>
    </lineage>
</organism>
<dbReference type="Gene3D" id="3.40.1700.10">
    <property type="entry name" value="DNA integrity scanning protein, DisA, N-terminal domain"/>
    <property type="match status" value="1"/>
</dbReference>
<keyword evidence="5" id="KW-0067">ATP-binding</keyword>
<evidence type="ECO:0000313" key="8">
    <source>
        <dbReference type="EMBL" id="SVB74519.1"/>
    </source>
</evidence>
<dbReference type="PANTHER" id="PTHR34185">
    <property type="entry name" value="DIADENYLATE CYCLASE"/>
    <property type="match status" value="1"/>
</dbReference>
<keyword evidence="4" id="KW-0547">Nucleotide-binding</keyword>
<dbReference type="SUPFAM" id="SSF143597">
    <property type="entry name" value="YojJ-like"/>
    <property type="match status" value="1"/>
</dbReference>
<evidence type="ECO:0000259" key="7">
    <source>
        <dbReference type="PROSITE" id="PS51794"/>
    </source>
</evidence>
<gene>
    <name evidence="8" type="ORF">METZ01_LOCUS227373</name>
</gene>
<evidence type="ECO:0000256" key="1">
    <source>
        <dbReference type="ARBA" id="ARBA00000877"/>
    </source>
</evidence>
<dbReference type="PROSITE" id="PS51794">
    <property type="entry name" value="DAC"/>
    <property type="match status" value="1"/>
</dbReference>
<comment type="catalytic activity">
    <reaction evidence="1">
        <text>2 ATP = 3',3'-c-di-AMP + 2 diphosphate</text>
        <dbReference type="Rhea" id="RHEA:35655"/>
        <dbReference type="ChEBI" id="CHEBI:30616"/>
        <dbReference type="ChEBI" id="CHEBI:33019"/>
        <dbReference type="ChEBI" id="CHEBI:71500"/>
        <dbReference type="EC" id="2.7.7.85"/>
    </reaction>
</comment>
<dbReference type="PANTHER" id="PTHR34185:SF1">
    <property type="entry name" value="DIADENYLATE CYCLASE"/>
    <property type="match status" value="1"/>
</dbReference>
<dbReference type="InterPro" id="IPR036888">
    <property type="entry name" value="DNA_integrity_DisA_N_sf"/>
</dbReference>
<keyword evidence="6" id="KW-1133">Transmembrane helix</keyword>
<dbReference type="GO" id="GO:0106408">
    <property type="term" value="F:diadenylate cyclase activity"/>
    <property type="evidence" value="ECO:0007669"/>
    <property type="project" value="UniProtKB-EC"/>
</dbReference>
<accession>A0A382GHT9</accession>
<proteinExistence type="predicted"/>
<feature type="non-terminal residue" evidence="8">
    <location>
        <position position="170"/>
    </location>
</feature>
<evidence type="ECO:0000256" key="2">
    <source>
        <dbReference type="ARBA" id="ARBA00022679"/>
    </source>
</evidence>
<dbReference type="EMBL" id="UINC01055531">
    <property type="protein sequence ID" value="SVB74519.1"/>
    <property type="molecule type" value="Genomic_DNA"/>
</dbReference>